<dbReference type="Gene3D" id="3.40.1440.40">
    <property type="match status" value="1"/>
</dbReference>
<organism evidence="3 4">
    <name type="scientific">Halorubrum pallidum</name>
    <dbReference type="NCBI Taxonomy" id="1526114"/>
    <lineage>
        <taxon>Archaea</taxon>
        <taxon>Methanobacteriati</taxon>
        <taxon>Methanobacteriota</taxon>
        <taxon>Stenosarchaea group</taxon>
        <taxon>Halobacteria</taxon>
        <taxon>Halobacteriales</taxon>
        <taxon>Haloferacaceae</taxon>
        <taxon>Halorubrum</taxon>
    </lineage>
</organism>
<evidence type="ECO:0000313" key="3">
    <source>
        <dbReference type="EMBL" id="MFC6770135.1"/>
    </source>
</evidence>
<feature type="domain" description="GIY-YIG" evidence="2">
    <location>
        <begin position="63"/>
        <end position="153"/>
    </location>
</feature>
<feature type="compositionally biased region" description="Low complexity" evidence="1">
    <location>
        <begin position="179"/>
        <end position="193"/>
    </location>
</feature>
<dbReference type="InterPro" id="IPR056079">
    <property type="entry name" value="DUF7662"/>
</dbReference>
<dbReference type="InterPro" id="IPR044556">
    <property type="entry name" value="EndoII-like_GIY-YIG"/>
</dbReference>
<dbReference type="CDD" id="cd10436">
    <property type="entry name" value="GIY-YIG_EndoII_Hpy188I_like"/>
    <property type="match status" value="1"/>
</dbReference>
<keyword evidence="4" id="KW-1185">Reference proteome</keyword>
<name>A0ABD5T059_9EURY</name>
<gene>
    <name evidence="3" type="ORF">ACFQDD_01110</name>
</gene>
<evidence type="ECO:0000313" key="4">
    <source>
        <dbReference type="Proteomes" id="UP001596274"/>
    </source>
</evidence>
<comment type="caution">
    <text evidence="3">The sequence shown here is derived from an EMBL/GenBank/DDBJ whole genome shotgun (WGS) entry which is preliminary data.</text>
</comment>
<dbReference type="EMBL" id="JBHSWT010000013">
    <property type="protein sequence ID" value="MFC6770135.1"/>
    <property type="molecule type" value="Genomic_DNA"/>
</dbReference>
<protein>
    <submittedName>
        <fullName evidence="3">GIY-YIG nuclease family protein</fullName>
    </submittedName>
</protein>
<feature type="region of interest" description="Disordered" evidence="1">
    <location>
        <begin position="137"/>
        <end position="197"/>
    </location>
</feature>
<dbReference type="InterPro" id="IPR053748">
    <property type="entry name" value="Host_DNA_Degrad_Endo"/>
</dbReference>
<dbReference type="Proteomes" id="UP001596274">
    <property type="component" value="Unassembled WGS sequence"/>
</dbReference>
<dbReference type="SUPFAM" id="SSF82771">
    <property type="entry name" value="GIY-YIG endonuclease"/>
    <property type="match status" value="1"/>
</dbReference>
<dbReference type="Pfam" id="PF24698">
    <property type="entry name" value="DUF7662"/>
    <property type="match status" value="1"/>
</dbReference>
<dbReference type="InterPro" id="IPR035901">
    <property type="entry name" value="GIY-YIG_endonuc_sf"/>
</dbReference>
<feature type="compositionally biased region" description="Basic and acidic residues" evidence="1">
    <location>
        <begin position="137"/>
        <end position="150"/>
    </location>
</feature>
<evidence type="ECO:0000259" key="2">
    <source>
        <dbReference type="PROSITE" id="PS50164"/>
    </source>
</evidence>
<sequence>MDISELPEEFDFVDTLTLERNKAGEVDLKMPQPRYNKSDQTPLHEYGWGPFCNFYADTSDYKDVPGVYIFTANHEVVYIGKTVDLHRRIQADYSNISPRNCFKGGQGTNCRINNAILEVVRNGGQVGLWFTETESHGQKEAELIDDHDPSWNEQPPTTFPTEQTTAVGSNPKGQRDTTKSTSTQQPTQDTSTSNLEYARHGKYEPLYDYLEETEEHTLHFAFEEIEEILEAPLPNSAYEHEVWWNPAGHTHAKGWADLGWSADPNLDSQTVVFSIVK</sequence>
<feature type="compositionally biased region" description="Low complexity" evidence="1">
    <location>
        <begin position="153"/>
        <end position="165"/>
    </location>
</feature>
<dbReference type="AlphaFoldDB" id="A0ABD5T059"/>
<accession>A0ABD5T059</accession>
<dbReference type="PROSITE" id="PS50164">
    <property type="entry name" value="GIY_YIG"/>
    <property type="match status" value="1"/>
</dbReference>
<dbReference type="SMART" id="SM00465">
    <property type="entry name" value="GIYc"/>
    <property type="match status" value="1"/>
</dbReference>
<proteinExistence type="predicted"/>
<evidence type="ECO:0000256" key="1">
    <source>
        <dbReference type="SAM" id="MobiDB-lite"/>
    </source>
</evidence>
<reference evidence="3 4" key="1">
    <citation type="journal article" date="2019" name="Int. J. Syst. Evol. Microbiol.">
        <title>The Global Catalogue of Microorganisms (GCM) 10K type strain sequencing project: providing services to taxonomists for standard genome sequencing and annotation.</title>
        <authorList>
            <consortium name="The Broad Institute Genomics Platform"/>
            <consortium name="The Broad Institute Genome Sequencing Center for Infectious Disease"/>
            <person name="Wu L."/>
            <person name="Ma J."/>
        </authorList>
    </citation>
    <scope>NUCLEOTIDE SEQUENCE [LARGE SCALE GENOMIC DNA]</scope>
    <source>
        <strain evidence="3 4">PJ61</strain>
    </source>
</reference>
<dbReference type="InterPro" id="IPR000305">
    <property type="entry name" value="GIY-YIG_endonuc"/>
</dbReference>